<protein>
    <submittedName>
        <fullName evidence="1">Uncharacterized protein</fullName>
    </submittedName>
</protein>
<proteinExistence type="predicted"/>
<name>A0ACB8TMN0_9APHY</name>
<evidence type="ECO:0000313" key="2">
    <source>
        <dbReference type="Proteomes" id="UP001055072"/>
    </source>
</evidence>
<accession>A0ACB8TMN0</accession>
<comment type="caution">
    <text evidence="1">The sequence shown here is derived from an EMBL/GenBank/DDBJ whole genome shotgun (WGS) entry which is preliminary data.</text>
</comment>
<reference evidence="1" key="1">
    <citation type="journal article" date="2021" name="Environ. Microbiol.">
        <title>Gene family expansions and transcriptome signatures uncover fungal adaptations to wood decay.</title>
        <authorList>
            <person name="Hage H."/>
            <person name="Miyauchi S."/>
            <person name="Viragh M."/>
            <person name="Drula E."/>
            <person name="Min B."/>
            <person name="Chaduli D."/>
            <person name="Navarro D."/>
            <person name="Favel A."/>
            <person name="Norest M."/>
            <person name="Lesage-Meessen L."/>
            <person name="Balint B."/>
            <person name="Merenyi Z."/>
            <person name="de Eugenio L."/>
            <person name="Morin E."/>
            <person name="Martinez A.T."/>
            <person name="Baldrian P."/>
            <person name="Stursova M."/>
            <person name="Martinez M.J."/>
            <person name="Novotny C."/>
            <person name="Magnuson J.K."/>
            <person name="Spatafora J.W."/>
            <person name="Maurice S."/>
            <person name="Pangilinan J."/>
            <person name="Andreopoulos W."/>
            <person name="LaButti K."/>
            <person name="Hundley H."/>
            <person name="Na H."/>
            <person name="Kuo A."/>
            <person name="Barry K."/>
            <person name="Lipzen A."/>
            <person name="Henrissat B."/>
            <person name="Riley R."/>
            <person name="Ahrendt S."/>
            <person name="Nagy L.G."/>
            <person name="Grigoriev I.V."/>
            <person name="Martin F."/>
            <person name="Rosso M.N."/>
        </authorList>
    </citation>
    <scope>NUCLEOTIDE SEQUENCE</scope>
    <source>
        <strain evidence="1">CBS 384.51</strain>
    </source>
</reference>
<gene>
    <name evidence="1" type="ORF">BDY19DRAFT_998728</name>
</gene>
<dbReference type="Proteomes" id="UP001055072">
    <property type="component" value="Unassembled WGS sequence"/>
</dbReference>
<organism evidence="1 2">
    <name type="scientific">Irpex rosettiformis</name>
    <dbReference type="NCBI Taxonomy" id="378272"/>
    <lineage>
        <taxon>Eukaryota</taxon>
        <taxon>Fungi</taxon>
        <taxon>Dikarya</taxon>
        <taxon>Basidiomycota</taxon>
        <taxon>Agaricomycotina</taxon>
        <taxon>Agaricomycetes</taxon>
        <taxon>Polyporales</taxon>
        <taxon>Irpicaceae</taxon>
        <taxon>Irpex</taxon>
    </lineage>
</organism>
<evidence type="ECO:0000313" key="1">
    <source>
        <dbReference type="EMBL" id="KAI0083228.1"/>
    </source>
</evidence>
<sequence length="367" mass="40136">MSQSSQSFYTAFSSGEQLTPPNSPSVTLHDDDNDSDGREFDELASDLGLLGISEPAHVRPLTPPQKHLHLPDEMLHGPYEIPQSWEVPLTATVLSLREVWCVFHGRTTGVFTDWPSALTQVAGLHHQVQARYDNIYVAARIWREACLAGIVVNPLHSHSIWPKVVSDKELQRRADVLNALYGLVDPNVADGKHPYTPLSCGSAYNRMTPGTSESNQGDPPTPAPMQNSSRSTTPVPCSQDGHKAGQSENGRSRVSSWASSVSETTTTTSVSSEDGDERPRMKVDPNRMTDDGPIPSASAFKDKGKDGIPTPVARGFVVIKGRRPGIYYDESTWRSAQADRGWAMLCSTVAKAEALFVLLENQVEFLN</sequence>
<dbReference type="EMBL" id="MU274979">
    <property type="protein sequence ID" value="KAI0083228.1"/>
    <property type="molecule type" value="Genomic_DNA"/>
</dbReference>
<keyword evidence="2" id="KW-1185">Reference proteome</keyword>